<dbReference type="AlphaFoldDB" id="A0AAV1XBW2"/>
<dbReference type="PANTHER" id="PTHR33476">
    <property type="entry name" value="EMB|CAB62613.1"/>
    <property type="match status" value="1"/>
</dbReference>
<evidence type="ECO:0000256" key="2">
    <source>
        <dbReference type="SAM" id="MobiDB-lite"/>
    </source>
</evidence>
<name>A0AAV1XBW2_LUPLU</name>
<evidence type="ECO:0000256" key="1">
    <source>
        <dbReference type="SAM" id="Coils"/>
    </source>
</evidence>
<sequence>MDVAGKSPPLTLPASSSNSRKRFWPRRLLARLLRPFRFNKHKLKSEITHSTNGTKQLGQLLRNSTSFKLGVGCGFLYFMVASKNELAKIVELRKEMEMLIQNVKGELQSKDLLLKSLKPSDAFASSLNDIQEVSRSNSQPGSKCNLVPNGLFEHKKGEKDEHADEINNLQAEFELELERLHLYLEGEEAASGDANKEVAEFNSRMGEDRNSQGNVEDSSTESHSSSSDEIIMDPQGASDGLSLGVPPFELQRRLHELLETKLRERITELEYSLECTKQKLMEKEMEVTWLKDNAPPISQHIPETTRFTFHLDPETF</sequence>
<gene>
    <name evidence="3" type="ORF">LLUT_LOCUS20188</name>
</gene>
<protein>
    <recommendedName>
        <fullName evidence="5">Protein POLAR LOCALIZATION DURING ASYMMETRIC DIVISION AND REDISTRIBUTION-like</fullName>
    </recommendedName>
</protein>
<dbReference type="GO" id="GO:0008356">
    <property type="term" value="P:asymmetric cell division"/>
    <property type="evidence" value="ECO:0007669"/>
    <property type="project" value="InterPro"/>
</dbReference>
<organism evidence="3 4">
    <name type="scientific">Lupinus luteus</name>
    <name type="common">European yellow lupine</name>
    <dbReference type="NCBI Taxonomy" id="3873"/>
    <lineage>
        <taxon>Eukaryota</taxon>
        <taxon>Viridiplantae</taxon>
        <taxon>Streptophyta</taxon>
        <taxon>Embryophyta</taxon>
        <taxon>Tracheophyta</taxon>
        <taxon>Spermatophyta</taxon>
        <taxon>Magnoliopsida</taxon>
        <taxon>eudicotyledons</taxon>
        <taxon>Gunneridae</taxon>
        <taxon>Pentapetalae</taxon>
        <taxon>rosids</taxon>
        <taxon>fabids</taxon>
        <taxon>Fabales</taxon>
        <taxon>Fabaceae</taxon>
        <taxon>Papilionoideae</taxon>
        <taxon>50 kb inversion clade</taxon>
        <taxon>genistoids sensu lato</taxon>
        <taxon>core genistoids</taxon>
        <taxon>Genisteae</taxon>
        <taxon>Lupinus</taxon>
    </lineage>
</organism>
<reference evidence="3 4" key="1">
    <citation type="submission" date="2024-03" db="EMBL/GenBank/DDBJ databases">
        <authorList>
            <person name="Martinez-Hernandez J."/>
        </authorList>
    </citation>
    <scope>NUCLEOTIDE SEQUENCE [LARGE SCALE GENOMIC DNA]</scope>
</reference>
<proteinExistence type="predicted"/>
<dbReference type="PANTHER" id="PTHR33476:SF22">
    <property type="entry name" value="PROTEIN POLAR LOCALIZATION DURING ASYMMETRIC DIVISION AND REDISTRIBUTION"/>
    <property type="match status" value="1"/>
</dbReference>
<evidence type="ECO:0000313" key="3">
    <source>
        <dbReference type="EMBL" id="CAL0319128.1"/>
    </source>
</evidence>
<dbReference type="Proteomes" id="UP001497480">
    <property type="component" value="Unassembled WGS sequence"/>
</dbReference>
<dbReference type="EMBL" id="CAXHTB010000014">
    <property type="protein sequence ID" value="CAL0319128.1"/>
    <property type="molecule type" value="Genomic_DNA"/>
</dbReference>
<comment type="caution">
    <text evidence="3">The sequence shown here is derived from an EMBL/GenBank/DDBJ whole genome shotgun (WGS) entry which is preliminary data.</text>
</comment>
<feature type="coiled-coil region" evidence="1">
    <location>
        <begin position="152"/>
        <end position="179"/>
    </location>
</feature>
<feature type="region of interest" description="Disordered" evidence="2">
    <location>
        <begin position="204"/>
        <end position="244"/>
    </location>
</feature>
<evidence type="ECO:0000313" key="4">
    <source>
        <dbReference type="Proteomes" id="UP001497480"/>
    </source>
</evidence>
<keyword evidence="1" id="KW-0175">Coiled coil</keyword>
<evidence type="ECO:0008006" key="5">
    <source>
        <dbReference type="Google" id="ProtNLM"/>
    </source>
</evidence>
<keyword evidence="4" id="KW-1185">Reference proteome</keyword>
<accession>A0AAV1XBW2</accession>
<dbReference type="InterPro" id="IPR040348">
    <property type="entry name" value="POLAR-like"/>
</dbReference>